<sequence length="205" mass="23315">MNELTNSEIRFIKRLLSYPTIYITLIVVPLINFLFVTFLDMLGYVLYEYEGPDYATDFSIYVLAFIVIGILMIFIPGILMNTHKWLIIRKKLGGGPRITLGDFENSEAISRAAGNLATSYSIGEALSRSNNEYVSSYGDVIKVASGLFMPRFIKAFFISLASDEVLYVAERTDVKPINPGIIFWFPMILLFAFNLGLSIYCWNYF</sequence>
<keyword evidence="1" id="KW-1133">Transmembrane helix</keyword>
<dbReference type="EMBL" id="FMWK01000009">
    <property type="protein sequence ID" value="SCZ79529.1"/>
    <property type="molecule type" value="Genomic_DNA"/>
</dbReference>
<reference evidence="2 3" key="1">
    <citation type="submission" date="2016-10" db="EMBL/GenBank/DDBJ databases">
        <authorList>
            <person name="de Groot N.N."/>
        </authorList>
    </citation>
    <scope>NUCLEOTIDE SEQUENCE [LARGE SCALE GENOMIC DNA]</scope>
    <source>
        <strain evidence="2 3">DSM 10317</strain>
    </source>
</reference>
<keyword evidence="1" id="KW-0472">Membrane</keyword>
<evidence type="ECO:0000256" key="1">
    <source>
        <dbReference type="SAM" id="Phobius"/>
    </source>
</evidence>
<feature type="transmembrane region" description="Helical" evidence="1">
    <location>
        <begin position="58"/>
        <end position="80"/>
    </location>
</feature>
<name>A0A1G5S1U2_PSEXY</name>
<feature type="transmembrane region" description="Helical" evidence="1">
    <location>
        <begin position="181"/>
        <end position="202"/>
    </location>
</feature>
<dbReference type="AlphaFoldDB" id="A0A1G5S1U2"/>
<proteinExistence type="predicted"/>
<dbReference type="Proteomes" id="UP000199428">
    <property type="component" value="Unassembled WGS sequence"/>
</dbReference>
<evidence type="ECO:0000313" key="3">
    <source>
        <dbReference type="Proteomes" id="UP000199428"/>
    </source>
</evidence>
<feature type="transmembrane region" description="Helical" evidence="1">
    <location>
        <begin position="21"/>
        <end position="46"/>
    </location>
</feature>
<dbReference type="RefSeq" id="WP_090162918.1">
    <property type="nucleotide sequence ID" value="NZ_FMWK01000009.1"/>
</dbReference>
<protein>
    <submittedName>
        <fullName evidence="2">Uncharacterized protein</fullName>
    </submittedName>
</protein>
<gene>
    <name evidence="2" type="ORF">SAMN02910350_01824</name>
</gene>
<keyword evidence="1" id="KW-0812">Transmembrane</keyword>
<evidence type="ECO:0000313" key="2">
    <source>
        <dbReference type="EMBL" id="SCZ79529.1"/>
    </source>
</evidence>
<organism evidence="2 3">
    <name type="scientific">Pseudobutyrivibrio xylanivorans</name>
    <dbReference type="NCBI Taxonomy" id="185007"/>
    <lineage>
        <taxon>Bacteria</taxon>
        <taxon>Bacillati</taxon>
        <taxon>Bacillota</taxon>
        <taxon>Clostridia</taxon>
        <taxon>Lachnospirales</taxon>
        <taxon>Lachnospiraceae</taxon>
        <taxon>Pseudobutyrivibrio</taxon>
    </lineage>
</organism>
<accession>A0A1G5S1U2</accession>